<dbReference type="InterPro" id="IPR050556">
    <property type="entry name" value="Type_II_TA_system_RNase"/>
</dbReference>
<evidence type="ECO:0000256" key="5">
    <source>
        <dbReference type="ARBA" id="ARBA00022801"/>
    </source>
</evidence>
<feature type="domain" description="PIN" evidence="8">
    <location>
        <begin position="2"/>
        <end position="121"/>
    </location>
</feature>
<keyword evidence="6" id="KW-0460">Magnesium</keyword>
<evidence type="ECO:0000256" key="2">
    <source>
        <dbReference type="ARBA" id="ARBA00022649"/>
    </source>
</evidence>
<dbReference type="InterPro" id="IPR022907">
    <property type="entry name" value="VapC_family"/>
</dbReference>
<dbReference type="HAMAP" id="MF_00265">
    <property type="entry name" value="VapC_Nob1"/>
    <property type="match status" value="1"/>
</dbReference>
<evidence type="ECO:0000256" key="1">
    <source>
        <dbReference type="ARBA" id="ARBA00001946"/>
    </source>
</evidence>
<sequence length="138" mass="15358">MYLLDTNVVSELRKPRPDRQVKRWSDSVPASHLYLSAISVLELETGVLQVERRDTRQGAMLRHWLDDRVLPAFAGRVLAIDTGVALRCARMHVPDRMAHGDALIAATALVHGLTVVTRNTTDFKPAAVELLNPWLALA</sequence>
<dbReference type="Pfam" id="PF01850">
    <property type="entry name" value="PIN"/>
    <property type="match status" value="1"/>
</dbReference>
<dbReference type="GO" id="GO:0046872">
    <property type="term" value="F:metal ion binding"/>
    <property type="evidence" value="ECO:0007669"/>
    <property type="project" value="UniProtKB-KW"/>
</dbReference>
<comment type="cofactor">
    <cofactor evidence="1">
        <name>Mg(2+)</name>
        <dbReference type="ChEBI" id="CHEBI:18420"/>
    </cofactor>
</comment>
<keyword evidence="3" id="KW-0540">Nuclease</keyword>
<dbReference type="EMBL" id="AUZX01000295">
    <property type="protein sequence ID" value="EQD80907.1"/>
    <property type="molecule type" value="Genomic_DNA"/>
</dbReference>
<reference evidence="9" key="1">
    <citation type="submission" date="2013-08" db="EMBL/GenBank/DDBJ databases">
        <authorList>
            <person name="Mendez C."/>
            <person name="Richter M."/>
            <person name="Ferrer M."/>
            <person name="Sanchez J."/>
        </authorList>
    </citation>
    <scope>NUCLEOTIDE SEQUENCE</scope>
</reference>
<dbReference type="GO" id="GO:0004540">
    <property type="term" value="F:RNA nuclease activity"/>
    <property type="evidence" value="ECO:0007669"/>
    <property type="project" value="InterPro"/>
</dbReference>
<comment type="similarity">
    <text evidence="7">Belongs to the PINc/VapC protein family.</text>
</comment>
<dbReference type="Gene3D" id="3.40.50.1010">
    <property type="entry name" value="5'-nuclease"/>
    <property type="match status" value="1"/>
</dbReference>
<evidence type="ECO:0000256" key="7">
    <source>
        <dbReference type="ARBA" id="ARBA00038093"/>
    </source>
</evidence>
<evidence type="ECO:0000313" key="9">
    <source>
        <dbReference type="EMBL" id="EQD62856.1"/>
    </source>
</evidence>
<comment type="caution">
    <text evidence="9">The sequence shown here is derived from an EMBL/GenBank/DDBJ whole genome shotgun (WGS) entry which is preliminary data.</text>
</comment>
<evidence type="ECO:0000259" key="8">
    <source>
        <dbReference type="Pfam" id="PF01850"/>
    </source>
</evidence>
<organism evidence="9">
    <name type="scientific">mine drainage metagenome</name>
    <dbReference type="NCBI Taxonomy" id="410659"/>
    <lineage>
        <taxon>unclassified sequences</taxon>
        <taxon>metagenomes</taxon>
        <taxon>ecological metagenomes</taxon>
    </lineage>
</organism>
<dbReference type="PANTHER" id="PTHR33653">
    <property type="entry name" value="RIBONUCLEASE VAPC2"/>
    <property type="match status" value="1"/>
</dbReference>
<keyword evidence="2" id="KW-1277">Toxin-antitoxin system</keyword>
<evidence type="ECO:0000256" key="6">
    <source>
        <dbReference type="ARBA" id="ARBA00022842"/>
    </source>
</evidence>
<dbReference type="AlphaFoldDB" id="T1AQK0"/>
<dbReference type="EMBL" id="AUZY01004503">
    <property type="protein sequence ID" value="EQD62856.1"/>
    <property type="molecule type" value="Genomic_DNA"/>
</dbReference>
<evidence type="ECO:0000256" key="3">
    <source>
        <dbReference type="ARBA" id="ARBA00022722"/>
    </source>
</evidence>
<dbReference type="CDD" id="cd18746">
    <property type="entry name" value="PIN_VapC4-5_FitB-like"/>
    <property type="match status" value="1"/>
</dbReference>
<keyword evidence="4" id="KW-0479">Metal-binding</keyword>
<evidence type="ECO:0000256" key="4">
    <source>
        <dbReference type="ARBA" id="ARBA00022723"/>
    </source>
</evidence>
<evidence type="ECO:0000313" key="10">
    <source>
        <dbReference type="EMBL" id="EQD80907.1"/>
    </source>
</evidence>
<dbReference type="GO" id="GO:0016787">
    <property type="term" value="F:hydrolase activity"/>
    <property type="evidence" value="ECO:0007669"/>
    <property type="project" value="UniProtKB-KW"/>
</dbReference>
<dbReference type="InterPro" id="IPR002716">
    <property type="entry name" value="PIN_dom"/>
</dbReference>
<dbReference type="InterPro" id="IPR029060">
    <property type="entry name" value="PIN-like_dom_sf"/>
</dbReference>
<dbReference type="PANTHER" id="PTHR33653:SF1">
    <property type="entry name" value="RIBONUCLEASE VAPC2"/>
    <property type="match status" value="1"/>
</dbReference>
<gene>
    <name evidence="10" type="ORF">B1A_00390</name>
    <name evidence="9" type="ORF">B1B_07080</name>
</gene>
<proteinExistence type="inferred from homology"/>
<protein>
    <submittedName>
        <fullName evidence="9">PilT domain-containing protein</fullName>
    </submittedName>
</protein>
<reference evidence="9" key="2">
    <citation type="journal article" date="2014" name="ISME J.">
        <title>Microbial stratification in low pH oxic and suboxic macroscopic growths along an acid mine drainage.</title>
        <authorList>
            <person name="Mendez-Garcia C."/>
            <person name="Mesa V."/>
            <person name="Sprenger R.R."/>
            <person name="Richter M."/>
            <person name="Diez M.S."/>
            <person name="Solano J."/>
            <person name="Bargiela R."/>
            <person name="Golyshina O.V."/>
            <person name="Manteca A."/>
            <person name="Ramos J.L."/>
            <person name="Gallego J.R."/>
            <person name="Llorente I."/>
            <person name="Martins Dos Santos V.A."/>
            <person name="Jensen O.N."/>
            <person name="Pelaez A.I."/>
            <person name="Sanchez J."/>
            <person name="Ferrer M."/>
        </authorList>
    </citation>
    <scope>NUCLEOTIDE SEQUENCE</scope>
</reference>
<name>T1AQK0_9ZZZZ</name>
<dbReference type="SUPFAM" id="SSF88723">
    <property type="entry name" value="PIN domain-like"/>
    <property type="match status" value="1"/>
</dbReference>
<accession>T1AQK0</accession>
<keyword evidence="5" id="KW-0378">Hydrolase</keyword>